<dbReference type="KEGG" id="nft:FBF37_02045"/>
<dbReference type="Proteomes" id="UP000310639">
    <property type="component" value="Chromosome"/>
</dbReference>
<proteinExistence type="predicted"/>
<name>A0A4P9A364_9BACT</name>
<dbReference type="AlphaFoldDB" id="A0A4P9A364"/>
<evidence type="ECO:0000313" key="1">
    <source>
        <dbReference type="EMBL" id="QCT42243.1"/>
    </source>
</evidence>
<evidence type="ECO:0000313" key="2">
    <source>
        <dbReference type="Proteomes" id="UP000310639"/>
    </source>
</evidence>
<dbReference type="RefSeq" id="WP_138078999.1">
    <property type="nucleotide sequence ID" value="NZ_CP040004.1"/>
</dbReference>
<accession>A0A4P9A364</accession>
<dbReference type="EMBL" id="CP040004">
    <property type="protein sequence ID" value="QCT42243.1"/>
    <property type="molecule type" value="Genomic_DNA"/>
</dbReference>
<reference evidence="1 2" key="1">
    <citation type="submission" date="2019-04" db="EMBL/GenBank/DDBJ databases">
        <title>Saccharibacteria TM7 genomes.</title>
        <authorList>
            <person name="Bor B."/>
            <person name="He X."/>
            <person name="Chen T."/>
            <person name="Dewhirst F.E."/>
        </authorList>
    </citation>
    <scope>NUCLEOTIDE SEQUENCE [LARGE SCALE GENOMIC DNA]</scope>
    <source>
        <strain evidence="1 2">BB001</strain>
    </source>
</reference>
<organism evidence="1 2">
    <name type="scientific">Candidatus Nanosynbacter featherlites</name>
    <dbReference type="NCBI Taxonomy" id="2572088"/>
    <lineage>
        <taxon>Bacteria</taxon>
        <taxon>Candidatus Saccharimonadota</taxon>
        <taxon>Candidatus Saccharimonadia</taxon>
        <taxon>Candidatus Nanosynbacterales</taxon>
        <taxon>Candidatus Nanosynbacteraceae</taxon>
        <taxon>Candidatus Nanosynbacter</taxon>
    </lineage>
</organism>
<sequence length="76" mass="8023">MGGTESEDGQKAATARAAIITPTSNRAMPGLYSTPGAYIFNWTNSPASAGSDIVKKMTARQVFLMVDIVPTSFLIV</sequence>
<keyword evidence="2" id="KW-1185">Reference proteome</keyword>
<gene>
    <name evidence="1" type="ORF">FBF37_02045</name>
</gene>
<protein>
    <submittedName>
        <fullName evidence="1">Uncharacterized protein</fullName>
    </submittedName>
</protein>